<evidence type="ECO:0000313" key="1">
    <source>
        <dbReference type="EMBL" id="MCM6764122.1"/>
    </source>
</evidence>
<dbReference type="AlphaFoldDB" id="A0A9X2DZZ8"/>
<organism evidence="1 2">
    <name type="scientific">Rathayibacter rubneri</name>
    <dbReference type="NCBI Taxonomy" id="2950106"/>
    <lineage>
        <taxon>Bacteria</taxon>
        <taxon>Bacillati</taxon>
        <taxon>Actinomycetota</taxon>
        <taxon>Actinomycetes</taxon>
        <taxon>Micrococcales</taxon>
        <taxon>Microbacteriaceae</taxon>
        <taxon>Rathayibacter</taxon>
    </lineage>
</organism>
<evidence type="ECO:0000313" key="2">
    <source>
        <dbReference type="Proteomes" id="UP001155240"/>
    </source>
</evidence>
<protein>
    <submittedName>
        <fullName evidence="1">Uncharacterized protein</fullName>
    </submittedName>
</protein>
<keyword evidence="2" id="KW-1185">Reference proteome</keyword>
<comment type="caution">
    <text evidence="1">The sequence shown here is derived from an EMBL/GenBank/DDBJ whole genome shotgun (WGS) entry which is preliminary data.</text>
</comment>
<dbReference type="EMBL" id="JAMRYM010000112">
    <property type="protein sequence ID" value="MCM6764122.1"/>
    <property type="molecule type" value="Genomic_DNA"/>
</dbReference>
<sequence>MSRDDVAPGRFARFVKWVPRADGWEPQYLRGRVLAKKDGEWIISVNGQETRVIKKEWSVYR</sequence>
<dbReference type="RefSeq" id="WP_251947897.1">
    <property type="nucleotide sequence ID" value="NZ_JAMRYM010000112.1"/>
</dbReference>
<dbReference type="Proteomes" id="UP001155240">
    <property type="component" value="Unassembled WGS sequence"/>
</dbReference>
<reference evidence="1" key="1">
    <citation type="submission" date="2022-06" db="EMBL/GenBank/DDBJ databases">
        <title>Whole genome shotgun sequencing (WGS) of Rathayibacter sp. ZW T2_19, isolated from stored onions (Allium cepa).</title>
        <authorList>
            <person name="Stoll D.A."/>
            <person name="Huch M."/>
        </authorList>
    </citation>
    <scope>NUCLEOTIDE SEQUENCE</scope>
    <source>
        <strain evidence="1">ZW T2_19</strain>
    </source>
</reference>
<accession>A0A9X2DZZ8</accession>
<name>A0A9X2DZZ8_9MICO</name>
<gene>
    <name evidence="1" type="ORF">NB037_17040</name>
</gene>
<proteinExistence type="predicted"/>